<dbReference type="Proteomes" id="UP001159428">
    <property type="component" value="Unassembled WGS sequence"/>
</dbReference>
<name>A0AAU9X373_9CNID</name>
<gene>
    <name evidence="2" type="ORF">PMEA_00015691</name>
</gene>
<dbReference type="EMBL" id="CALNXJ010000028">
    <property type="protein sequence ID" value="CAH3134066.1"/>
    <property type="molecule type" value="Genomic_DNA"/>
</dbReference>
<comment type="caution">
    <text evidence="2">The sequence shown here is derived from an EMBL/GenBank/DDBJ whole genome shotgun (WGS) entry which is preliminary data.</text>
</comment>
<evidence type="ECO:0000313" key="3">
    <source>
        <dbReference type="Proteomes" id="UP001159428"/>
    </source>
</evidence>
<accession>A0AAU9X373</accession>
<sequence>MSDSDLRVRKCQYPPHKNQRRKVEREVNLKMAEEIKVGGVFLVARTATSL</sequence>
<proteinExistence type="predicted"/>
<feature type="region of interest" description="Disordered" evidence="1">
    <location>
        <begin position="1"/>
        <end position="22"/>
    </location>
</feature>
<organism evidence="2 3">
    <name type="scientific">Pocillopora meandrina</name>
    <dbReference type="NCBI Taxonomy" id="46732"/>
    <lineage>
        <taxon>Eukaryota</taxon>
        <taxon>Metazoa</taxon>
        <taxon>Cnidaria</taxon>
        <taxon>Anthozoa</taxon>
        <taxon>Hexacorallia</taxon>
        <taxon>Scleractinia</taxon>
        <taxon>Astrocoeniina</taxon>
        <taxon>Pocilloporidae</taxon>
        <taxon>Pocillopora</taxon>
    </lineage>
</organism>
<dbReference type="AlphaFoldDB" id="A0AAU9X373"/>
<evidence type="ECO:0000313" key="2">
    <source>
        <dbReference type="EMBL" id="CAH3134066.1"/>
    </source>
</evidence>
<reference evidence="2 3" key="1">
    <citation type="submission" date="2022-05" db="EMBL/GenBank/DDBJ databases">
        <authorList>
            <consortium name="Genoscope - CEA"/>
            <person name="William W."/>
        </authorList>
    </citation>
    <scope>NUCLEOTIDE SEQUENCE [LARGE SCALE GENOMIC DNA]</scope>
</reference>
<protein>
    <submittedName>
        <fullName evidence="2">Uncharacterized protein</fullName>
    </submittedName>
</protein>
<evidence type="ECO:0000256" key="1">
    <source>
        <dbReference type="SAM" id="MobiDB-lite"/>
    </source>
</evidence>
<keyword evidence="3" id="KW-1185">Reference proteome</keyword>